<dbReference type="PANTHER" id="PTHR10285">
    <property type="entry name" value="URIDINE KINASE"/>
    <property type="match status" value="1"/>
</dbReference>
<keyword evidence="1" id="KW-0808">Transferase</keyword>
<dbReference type="InterPro" id="IPR027417">
    <property type="entry name" value="P-loop_NTPase"/>
</dbReference>
<comment type="caution">
    <text evidence="1">The sequence shown here is derived from an EMBL/GenBank/DDBJ whole genome shotgun (WGS) entry which is preliminary data.</text>
</comment>
<dbReference type="Gene3D" id="3.40.50.300">
    <property type="entry name" value="P-loop containing nucleotide triphosphate hydrolases"/>
    <property type="match status" value="1"/>
</dbReference>
<keyword evidence="2" id="KW-1185">Reference proteome</keyword>
<accession>A0ABY3MVI1</accession>
<protein>
    <submittedName>
        <fullName evidence="1">Kinase</fullName>
    </submittedName>
</protein>
<sequence length="297" mass="33971">MLSDFIKQHKLPEDFRLTVKNYYKPLADRIFDKFKQSDKAYFVGINGCQGSGKSTLTDFVASYLRAEYQLNVVVMSLDDFYFSSAKRKQLANDIHPLLATRGVPGTHDMVALENVLTQLAAHETGFSIPRFNKATDEPKAESEWTLVDEPIDIILLEGWCWGVQPQTPAQLLSPINELELQHDTTAAWRNYVNQQLITTYEPLYHKMDFWLALQAPSFDCVYQWRLEQEQKLKARNVDLCDSKIMSPAQILNFTQYFQRLSVQGCNTISNSADAIFHLGYDRKITDIPLTDVVTGSL</sequence>
<dbReference type="EMBL" id="PJAI02000012">
    <property type="protein sequence ID" value="TYK65223.1"/>
    <property type="molecule type" value="Genomic_DNA"/>
</dbReference>
<proteinExistence type="predicted"/>
<dbReference type="Proteomes" id="UP000815846">
    <property type="component" value="Unassembled WGS sequence"/>
</dbReference>
<name>A0ABY3MVI1_9GAMM</name>
<dbReference type="GO" id="GO:0016301">
    <property type="term" value="F:kinase activity"/>
    <property type="evidence" value="ECO:0007669"/>
    <property type="project" value="UniProtKB-KW"/>
</dbReference>
<gene>
    <name evidence="1" type="ORF">CWS31_011215</name>
</gene>
<dbReference type="SUPFAM" id="SSF52540">
    <property type="entry name" value="P-loop containing nucleoside triphosphate hydrolases"/>
    <property type="match status" value="1"/>
</dbReference>
<evidence type="ECO:0000313" key="1">
    <source>
        <dbReference type="EMBL" id="TYK65223.1"/>
    </source>
</evidence>
<organism evidence="1 2">
    <name type="scientific">Colwellia echini</name>
    <dbReference type="NCBI Taxonomy" id="1982103"/>
    <lineage>
        <taxon>Bacteria</taxon>
        <taxon>Pseudomonadati</taxon>
        <taxon>Pseudomonadota</taxon>
        <taxon>Gammaproteobacteria</taxon>
        <taxon>Alteromonadales</taxon>
        <taxon>Colwelliaceae</taxon>
        <taxon>Colwellia</taxon>
    </lineage>
</organism>
<dbReference type="RefSeq" id="WP_101345691.1">
    <property type="nucleotide sequence ID" value="NZ_PJAI02000012.1"/>
</dbReference>
<keyword evidence="1" id="KW-0418">Kinase</keyword>
<evidence type="ECO:0000313" key="2">
    <source>
        <dbReference type="Proteomes" id="UP000815846"/>
    </source>
</evidence>
<reference evidence="1 2" key="1">
    <citation type="submission" date="2019-08" db="EMBL/GenBank/DDBJ databases">
        <title>Microbe sample from Colwellia echini.</title>
        <authorList>
            <person name="Christiansen L."/>
            <person name="Pathiraja D."/>
            <person name="Schultz-Johansen M."/>
            <person name="Choi I.-G."/>
            <person name="Stougaard P."/>
        </authorList>
    </citation>
    <scope>NUCLEOTIDE SEQUENCE [LARGE SCALE GENOMIC DNA]</scope>
    <source>
        <strain evidence="1 2">A3</strain>
    </source>
</reference>